<evidence type="ECO:0000256" key="1">
    <source>
        <dbReference type="ARBA" id="ARBA00023015"/>
    </source>
</evidence>
<dbReference type="InterPro" id="IPR050109">
    <property type="entry name" value="HTH-type_TetR-like_transc_reg"/>
</dbReference>
<dbReference type="EMBL" id="JANIIC010000029">
    <property type="protein sequence ID" value="MCQ8832051.1"/>
    <property type="molecule type" value="Genomic_DNA"/>
</dbReference>
<dbReference type="InterPro" id="IPR001647">
    <property type="entry name" value="HTH_TetR"/>
</dbReference>
<dbReference type="PANTHER" id="PTHR30055:SF234">
    <property type="entry name" value="HTH-TYPE TRANSCRIPTIONAL REGULATOR BETI"/>
    <property type="match status" value="1"/>
</dbReference>
<dbReference type="InterPro" id="IPR036271">
    <property type="entry name" value="Tet_transcr_reg_TetR-rel_C_sf"/>
</dbReference>
<dbReference type="Gene3D" id="1.10.10.60">
    <property type="entry name" value="Homeodomain-like"/>
    <property type="match status" value="1"/>
</dbReference>
<feature type="domain" description="HTH tetR-type" evidence="6">
    <location>
        <begin position="26"/>
        <end position="86"/>
    </location>
</feature>
<evidence type="ECO:0000313" key="7">
    <source>
        <dbReference type="EMBL" id="MCQ8832051.1"/>
    </source>
</evidence>
<evidence type="ECO:0000313" key="8">
    <source>
        <dbReference type="Proteomes" id="UP001142400"/>
    </source>
</evidence>
<dbReference type="GO" id="GO:0000976">
    <property type="term" value="F:transcription cis-regulatory region binding"/>
    <property type="evidence" value="ECO:0007669"/>
    <property type="project" value="TreeGrafter"/>
</dbReference>
<feature type="DNA-binding region" description="H-T-H motif" evidence="4">
    <location>
        <begin position="49"/>
        <end position="68"/>
    </location>
</feature>
<dbReference type="RefSeq" id="WP_257632903.1">
    <property type="nucleotide sequence ID" value="NZ_JANIIC010000029.1"/>
</dbReference>
<dbReference type="Pfam" id="PF00440">
    <property type="entry name" value="TetR_N"/>
    <property type="match status" value="1"/>
</dbReference>
<dbReference type="Pfam" id="PF17932">
    <property type="entry name" value="TetR_C_24"/>
    <property type="match status" value="1"/>
</dbReference>
<dbReference type="Gene3D" id="1.10.357.10">
    <property type="entry name" value="Tetracycline Repressor, domain 2"/>
    <property type="match status" value="1"/>
</dbReference>
<comment type="caution">
    <text evidence="7">The sequence shown here is derived from an EMBL/GenBank/DDBJ whole genome shotgun (WGS) entry which is preliminary data.</text>
</comment>
<dbReference type="InterPro" id="IPR023772">
    <property type="entry name" value="DNA-bd_HTH_TetR-type_CS"/>
</dbReference>
<sequence>MPKATNSDRSGGPRTPAGRSGTSRRELVENEILEHATRLFAERGFAGTSLQDVADAMSLTRPALYYYVKSKDELLAKLVEEVVQAPAAALKEIGGRDDLDAADKLRMLVRTVATRIATHANRFRLLVKSEAELPADVAKAHADARHAVLDAVVNVLDQGVTAGRFRPVDTRVAALGILGMCNWVAWWYHPGGSVDIDTVSELLADMAVAGVQRADHRKLRDDSPGAVIAMLREDLDHLERLISDQ</sequence>
<dbReference type="InterPro" id="IPR041490">
    <property type="entry name" value="KstR2_TetR_C"/>
</dbReference>
<evidence type="ECO:0000256" key="4">
    <source>
        <dbReference type="PROSITE-ProRule" id="PRU00335"/>
    </source>
</evidence>
<dbReference type="PANTHER" id="PTHR30055">
    <property type="entry name" value="HTH-TYPE TRANSCRIPTIONAL REGULATOR RUTR"/>
    <property type="match status" value="1"/>
</dbReference>
<dbReference type="SUPFAM" id="SSF48498">
    <property type="entry name" value="Tetracyclin repressor-like, C-terminal domain"/>
    <property type="match status" value="1"/>
</dbReference>
<proteinExistence type="predicted"/>
<dbReference type="InterPro" id="IPR009057">
    <property type="entry name" value="Homeodomain-like_sf"/>
</dbReference>
<evidence type="ECO:0000256" key="3">
    <source>
        <dbReference type="ARBA" id="ARBA00023163"/>
    </source>
</evidence>
<dbReference type="Proteomes" id="UP001142400">
    <property type="component" value="Unassembled WGS sequence"/>
</dbReference>
<keyword evidence="3" id="KW-0804">Transcription</keyword>
<dbReference type="PROSITE" id="PS01081">
    <property type="entry name" value="HTH_TETR_1"/>
    <property type="match status" value="1"/>
</dbReference>
<dbReference type="GO" id="GO:0003700">
    <property type="term" value="F:DNA-binding transcription factor activity"/>
    <property type="evidence" value="ECO:0007669"/>
    <property type="project" value="TreeGrafter"/>
</dbReference>
<dbReference type="AlphaFoldDB" id="A0A9X2LXZ6"/>
<evidence type="ECO:0000256" key="5">
    <source>
        <dbReference type="SAM" id="MobiDB-lite"/>
    </source>
</evidence>
<accession>A0A9X2LXZ6</accession>
<dbReference type="SUPFAM" id="SSF46689">
    <property type="entry name" value="Homeodomain-like"/>
    <property type="match status" value="1"/>
</dbReference>
<name>A0A9X2LXZ6_STRMQ</name>
<keyword evidence="1" id="KW-0805">Transcription regulation</keyword>
<dbReference type="PRINTS" id="PR00455">
    <property type="entry name" value="HTHTETR"/>
</dbReference>
<keyword evidence="2 4" id="KW-0238">DNA-binding</keyword>
<reference evidence="7" key="1">
    <citation type="submission" date="2022-06" db="EMBL/GenBank/DDBJ databases">
        <title>WGS of actinobacteria.</title>
        <authorList>
            <person name="Thawai C."/>
        </authorList>
    </citation>
    <scope>NUCLEOTIDE SEQUENCE</scope>
    <source>
        <strain evidence="7">DSM 42010</strain>
    </source>
</reference>
<evidence type="ECO:0000259" key="6">
    <source>
        <dbReference type="PROSITE" id="PS50977"/>
    </source>
</evidence>
<gene>
    <name evidence="7" type="ORF">NQU54_23975</name>
</gene>
<evidence type="ECO:0000256" key="2">
    <source>
        <dbReference type="ARBA" id="ARBA00023125"/>
    </source>
</evidence>
<protein>
    <submittedName>
        <fullName evidence="7">TetR/AcrR family transcriptional regulator</fullName>
    </submittedName>
</protein>
<keyword evidence="8" id="KW-1185">Reference proteome</keyword>
<organism evidence="7 8">
    <name type="scientific">Streptomyces malaysiensis subsp. samsunensis</name>
    <dbReference type="NCBI Taxonomy" id="459658"/>
    <lineage>
        <taxon>Bacteria</taxon>
        <taxon>Bacillati</taxon>
        <taxon>Actinomycetota</taxon>
        <taxon>Actinomycetes</taxon>
        <taxon>Kitasatosporales</taxon>
        <taxon>Streptomycetaceae</taxon>
        <taxon>Streptomyces</taxon>
        <taxon>Streptomyces violaceusniger group</taxon>
    </lineage>
</organism>
<dbReference type="PROSITE" id="PS50977">
    <property type="entry name" value="HTH_TETR_2"/>
    <property type="match status" value="1"/>
</dbReference>
<feature type="region of interest" description="Disordered" evidence="5">
    <location>
        <begin position="1"/>
        <end position="25"/>
    </location>
</feature>